<gene>
    <name evidence="2" type="ORF">KV395_04280</name>
</gene>
<dbReference type="Proteomes" id="UP001215097">
    <property type="component" value="Chromosome"/>
</dbReference>
<feature type="coiled-coil region" evidence="1">
    <location>
        <begin position="239"/>
        <end position="266"/>
    </location>
</feature>
<proteinExistence type="predicted"/>
<organism evidence="2 3">
    <name type="scientific">Microbacterium luteolum</name>
    <name type="common">Aureobacterium luteolum</name>
    <dbReference type="NCBI Taxonomy" id="69367"/>
    <lineage>
        <taxon>Bacteria</taxon>
        <taxon>Bacillati</taxon>
        <taxon>Actinomycetota</taxon>
        <taxon>Actinomycetes</taxon>
        <taxon>Micrococcales</taxon>
        <taxon>Microbacteriaceae</taxon>
        <taxon>Microbacterium</taxon>
    </lineage>
</organism>
<sequence length="270" mass="30298">MTTSEPRSLKDWEAEHADRIVAAINQLRERYGWTIARLREELAPYGWTPSLETLNGILSAKKRKAFSVGEIFAFARALRVSPTYLITGLPLGAPLPEGPLLPEADVISAFSWVTDAELHIVGGSALGTFAKYANAMNYAKWHNALWMAGRPSRYLVDDLRDLAFRRRQWRSYAEQFNVPEVPDLPAELESLRLDEWVDTRDPDVDRGNSSEFGLPVGMDLDALLPLGESFSGQAWMMTARDYIDRMDAARAELDKLKARGERGEAADTPE</sequence>
<dbReference type="RefSeq" id="WP_282216388.1">
    <property type="nucleotide sequence ID" value="NZ_BAAAUN010000001.1"/>
</dbReference>
<dbReference type="InterPro" id="IPR010982">
    <property type="entry name" value="Lambda_DNA-bd_dom_sf"/>
</dbReference>
<evidence type="ECO:0000313" key="2">
    <source>
        <dbReference type="EMBL" id="WDM42534.1"/>
    </source>
</evidence>
<protein>
    <submittedName>
        <fullName evidence="2">Helix-turn-helix transcriptional regulator</fullName>
    </submittedName>
</protein>
<keyword evidence="3" id="KW-1185">Reference proteome</keyword>
<dbReference type="Gene3D" id="1.10.260.40">
    <property type="entry name" value="lambda repressor-like DNA-binding domains"/>
    <property type="match status" value="1"/>
</dbReference>
<name>A0ABY7XKB5_MICLT</name>
<keyword evidence="1" id="KW-0175">Coiled coil</keyword>
<dbReference type="EMBL" id="CP078075">
    <property type="protein sequence ID" value="WDM42534.1"/>
    <property type="molecule type" value="Genomic_DNA"/>
</dbReference>
<reference evidence="2 3" key="1">
    <citation type="submission" date="2021-06" db="EMBL/GenBank/DDBJ databases">
        <title>Genome-based taxonomic framework of Microbacterium strains isolated from marine environment, the description of four new species and reclassification of four preexisting species.</title>
        <authorList>
            <person name="Lee S.D."/>
            <person name="Kim S.-M."/>
            <person name="Byeon Y.-S."/>
            <person name="Yang H.L."/>
            <person name="Kim I.S."/>
        </authorList>
    </citation>
    <scope>NUCLEOTIDE SEQUENCE [LARGE SCALE GENOMIC DNA]</scope>
    <source>
        <strain evidence="2 3">KACC 14465</strain>
    </source>
</reference>
<accession>A0ABY7XKB5</accession>
<evidence type="ECO:0000256" key="1">
    <source>
        <dbReference type="SAM" id="Coils"/>
    </source>
</evidence>
<evidence type="ECO:0000313" key="3">
    <source>
        <dbReference type="Proteomes" id="UP001215097"/>
    </source>
</evidence>